<dbReference type="InterPro" id="IPR039859">
    <property type="entry name" value="PFA4/ZDH16/20/ERF2-like"/>
</dbReference>
<evidence type="ECO:0000256" key="3">
    <source>
        <dbReference type="ARBA" id="ARBA00022692"/>
    </source>
</evidence>
<keyword evidence="11" id="KW-1185">Reference proteome</keyword>
<dbReference type="PROSITE" id="PS50216">
    <property type="entry name" value="DHHC"/>
    <property type="match status" value="1"/>
</dbReference>
<evidence type="ECO:0000256" key="8">
    <source>
        <dbReference type="SAM" id="MobiDB-lite"/>
    </source>
</evidence>
<comment type="catalytic activity">
    <reaction evidence="7">
        <text>L-cysteinyl-[protein] + hexadecanoyl-CoA = S-hexadecanoyl-L-cysteinyl-[protein] + CoA</text>
        <dbReference type="Rhea" id="RHEA:36683"/>
        <dbReference type="Rhea" id="RHEA-COMP:10131"/>
        <dbReference type="Rhea" id="RHEA-COMP:11032"/>
        <dbReference type="ChEBI" id="CHEBI:29950"/>
        <dbReference type="ChEBI" id="CHEBI:57287"/>
        <dbReference type="ChEBI" id="CHEBI:57379"/>
        <dbReference type="ChEBI" id="CHEBI:74151"/>
        <dbReference type="EC" id="2.3.1.225"/>
    </reaction>
</comment>
<feature type="region of interest" description="Disordered" evidence="8">
    <location>
        <begin position="229"/>
        <end position="275"/>
    </location>
</feature>
<organism evidence="10 11">
    <name type="scientific">Triparma verrucosa</name>
    <dbReference type="NCBI Taxonomy" id="1606542"/>
    <lineage>
        <taxon>Eukaryota</taxon>
        <taxon>Sar</taxon>
        <taxon>Stramenopiles</taxon>
        <taxon>Ochrophyta</taxon>
        <taxon>Bolidophyceae</taxon>
        <taxon>Parmales</taxon>
        <taxon>Triparmaceae</taxon>
        <taxon>Triparma</taxon>
    </lineage>
</organism>
<evidence type="ECO:0000256" key="2">
    <source>
        <dbReference type="ARBA" id="ARBA00022679"/>
    </source>
</evidence>
<dbReference type="GO" id="GO:0005783">
    <property type="term" value="C:endoplasmic reticulum"/>
    <property type="evidence" value="ECO:0007669"/>
    <property type="project" value="TreeGrafter"/>
</dbReference>
<proteinExistence type="inferred from homology"/>
<comment type="similarity">
    <text evidence="7">Belongs to the DHHC palmitoyltransferase family.</text>
</comment>
<keyword evidence="4 7" id="KW-1133">Transmembrane helix</keyword>
<keyword evidence="6 7" id="KW-0012">Acyltransferase</keyword>
<protein>
    <recommendedName>
        <fullName evidence="7">Palmitoyltransferase</fullName>
        <ecNumber evidence="7">2.3.1.225</ecNumber>
    </recommendedName>
</protein>
<dbReference type="GO" id="GO:0016020">
    <property type="term" value="C:membrane"/>
    <property type="evidence" value="ECO:0007669"/>
    <property type="project" value="UniProtKB-SubCell"/>
</dbReference>
<evidence type="ECO:0000313" key="11">
    <source>
        <dbReference type="Proteomes" id="UP001165160"/>
    </source>
</evidence>
<dbReference type="GO" id="GO:0005794">
    <property type="term" value="C:Golgi apparatus"/>
    <property type="evidence" value="ECO:0007669"/>
    <property type="project" value="TreeGrafter"/>
</dbReference>
<name>A0A9W7BNG0_9STRA</name>
<dbReference type="EMBL" id="BRXX01000141">
    <property type="protein sequence ID" value="GMH93591.1"/>
    <property type="molecule type" value="Genomic_DNA"/>
</dbReference>
<dbReference type="GO" id="GO:0006612">
    <property type="term" value="P:protein targeting to membrane"/>
    <property type="evidence" value="ECO:0007669"/>
    <property type="project" value="TreeGrafter"/>
</dbReference>
<dbReference type="PANTHER" id="PTHR22883">
    <property type="entry name" value="ZINC FINGER DHHC DOMAIN CONTAINING PROTEIN"/>
    <property type="match status" value="1"/>
</dbReference>
<accession>A0A9W7BNG0</accession>
<evidence type="ECO:0000256" key="7">
    <source>
        <dbReference type="RuleBase" id="RU079119"/>
    </source>
</evidence>
<evidence type="ECO:0000313" key="10">
    <source>
        <dbReference type="EMBL" id="GMH93591.1"/>
    </source>
</evidence>
<feature type="transmembrane region" description="Helical" evidence="7">
    <location>
        <begin position="44"/>
        <end position="64"/>
    </location>
</feature>
<keyword evidence="2 7" id="KW-0808">Transferase</keyword>
<evidence type="ECO:0000256" key="6">
    <source>
        <dbReference type="ARBA" id="ARBA00023315"/>
    </source>
</evidence>
<comment type="subcellular location">
    <subcellularLocation>
        <location evidence="1">Membrane</location>
        <topology evidence="1">Multi-pass membrane protein</topology>
    </subcellularLocation>
</comment>
<sequence length="275" mass="30639">MRVNGMSAPLNGLQILTWFLFPYFLIGYTLLTFLPLLPNLSYNLPLAIAIYIAALAAVYNGYIACTVNPIDPLLLANLTAVPQVRSVGGPGKKFCWVCQVHVSTNSQHCRFCDKCVHSFDHHCAWLNTCVGSSNYHGTTFIAISLVYYGLLFGTVAMIAQLFFFHVNLKRLGISTYDYIIKEARENQKKQREKSEKCKLQREDARLRSEAGQRLLCGACWVGGEKVPNKGGKAKMAAVGHEEEDDHIDGKEEEEEEEEGGLEMTAITVKENEVGL</sequence>
<feature type="transmembrane region" description="Helical" evidence="7">
    <location>
        <begin position="15"/>
        <end position="37"/>
    </location>
</feature>
<feature type="transmembrane region" description="Helical" evidence="7">
    <location>
        <begin position="140"/>
        <end position="164"/>
    </location>
</feature>
<evidence type="ECO:0000259" key="9">
    <source>
        <dbReference type="Pfam" id="PF01529"/>
    </source>
</evidence>
<dbReference type="PANTHER" id="PTHR22883:SF203">
    <property type="entry name" value="PALMITOYLTRANSFERASE"/>
    <property type="match status" value="1"/>
</dbReference>
<comment type="caution">
    <text evidence="10">The sequence shown here is derived from an EMBL/GenBank/DDBJ whole genome shotgun (WGS) entry which is preliminary data.</text>
</comment>
<dbReference type="Pfam" id="PF01529">
    <property type="entry name" value="DHHC"/>
    <property type="match status" value="1"/>
</dbReference>
<keyword evidence="5 7" id="KW-0472">Membrane</keyword>
<dbReference type="Proteomes" id="UP001165160">
    <property type="component" value="Unassembled WGS sequence"/>
</dbReference>
<evidence type="ECO:0000256" key="5">
    <source>
        <dbReference type="ARBA" id="ARBA00023136"/>
    </source>
</evidence>
<feature type="compositionally biased region" description="Acidic residues" evidence="8">
    <location>
        <begin position="241"/>
        <end position="260"/>
    </location>
</feature>
<evidence type="ECO:0000256" key="1">
    <source>
        <dbReference type="ARBA" id="ARBA00004141"/>
    </source>
</evidence>
<evidence type="ECO:0000256" key="4">
    <source>
        <dbReference type="ARBA" id="ARBA00022989"/>
    </source>
</evidence>
<dbReference type="EC" id="2.3.1.225" evidence="7"/>
<dbReference type="InterPro" id="IPR001594">
    <property type="entry name" value="Palmitoyltrfase_DHHC"/>
</dbReference>
<feature type="domain" description="Palmitoyltransferase DHHC" evidence="9">
    <location>
        <begin position="92"/>
        <end position="163"/>
    </location>
</feature>
<dbReference type="AlphaFoldDB" id="A0A9W7BNG0"/>
<reference evidence="11" key="1">
    <citation type="journal article" date="2023" name="Commun. Biol.">
        <title>Genome analysis of Parmales, the sister group of diatoms, reveals the evolutionary specialization of diatoms from phago-mixotrophs to photoautotrophs.</title>
        <authorList>
            <person name="Ban H."/>
            <person name="Sato S."/>
            <person name="Yoshikawa S."/>
            <person name="Yamada K."/>
            <person name="Nakamura Y."/>
            <person name="Ichinomiya M."/>
            <person name="Sato N."/>
            <person name="Blanc-Mathieu R."/>
            <person name="Endo H."/>
            <person name="Kuwata A."/>
            <person name="Ogata H."/>
        </authorList>
    </citation>
    <scope>NUCLEOTIDE SEQUENCE [LARGE SCALE GENOMIC DNA]</scope>
    <source>
        <strain evidence="11">NIES 3699</strain>
    </source>
</reference>
<keyword evidence="3 7" id="KW-0812">Transmembrane</keyword>
<dbReference type="GO" id="GO:0019706">
    <property type="term" value="F:protein-cysteine S-palmitoyltransferase activity"/>
    <property type="evidence" value="ECO:0007669"/>
    <property type="project" value="UniProtKB-EC"/>
</dbReference>
<comment type="domain">
    <text evidence="7">The DHHC domain is required for palmitoyltransferase activity.</text>
</comment>
<gene>
    <name evidence="10" type="ORF">TrVE_jg6869</name>
</gene>